<evidence type="ECO:0000256" key="8">
    <source>
        <dbReference type="ARBA" id="ARBA00023163"/>
    </source>
</evidence>
<evidence type="ECO:0000256" key="3">
    <source>
        <dbReference type="ARBA" id="ARBA00022737"/>
    </source>
</evidence>
<organism evidence="13 14">
    <name type="scientific">Labrus bergylta</name>
    <name type="common">ballan wrasse</name>
    <dbReference type="NCBI Taxonomy" id="56723"/>
    <lineage>
        <taxon>Eukaryota</taxon>
        <taxon>Metazoa</taxon>
        <taxon>Chordata</taxon>
        <taxon>Craniata</taxon>
        <taxon>Vertebrata</taxon>
        <taxon>Euteleostomi</taxon>
        <taxon>Actinopterygii</taxon>
        <taxon>Neopterygii</taxon>
        <taxon>Teleostei</taxon>
        <taxon>Neoteleostei</taxon>
        <taxon>Acanthomorphata</taxon>
        <taxon>Eupercaria</taxon>
        <taxon>Labriformes</taxon>
        <taxon>Labridae</taxon>
        <taxon>Labrus</taxon>
    </lineage>
</organism>
<keyword evidence="5" id="KW-0862">Zinc</keyword>
<evidence type="ECO:0000313" key="14">
    <source>
        <dbReference type="Proteomes" id="UP000261660"/>
    </source>
</evidence>
<dbReference type="SUPFAM" id="SSF57667">
    <property type="entry name" value="beta-beta-alpha zinc fingers"/>
    <property type="match status" value="4"/>
</dbReference>
<keyword evidence="4 10" id="KW-0863">Zinc-finger</keyword>
<dbReference type="PANTHER" id="PTHR24394">
    <property type="entry name" value="ZINC FINGER PROTEIN"/>
    <property type="match status" value="1"/>
</dbReference>
<feature type="region of interest" description="Disordered" evidence="11">
    <location>
        <begin position="446"/>
        <end position="485"/>
    </location>
</feature>
<feature type="domain" description="C2H2-type" evidence="12">
    <location>
        <begin position="208"/>
        <end position="235"/>
    </location>
</feature>
<dbReference type="InterPro" id="IPR013087">
    <property type="entry name" value="Znf_C2H2_type"/>
</dbReference>
<feature type="compositionally biased region" description="Basic and acidic residues" evidence="11">
    <location>
        <begin position="469"/>
        <end position="479"/>
    </location>
</feature>
<evidence type="ECO:0000256" key="5">
    <source>
        <dbReference type="ARBA" id="ARBA00022833"/>
    </source>
</evidence>
<dbReference type="FunFam" id="3.30.160.60:FF:000706">
    <property type="entry name" value="Zinc finger protein"/>
    <property type="match status" value="1"/>
</dbReference>
<evidence type="ECO:0000313" key="13">
    <source>
        <dbReference type="Ensembl" id="ENSLBEP00000029441.1"/>
    </source>
</evidence>
<feature type="domain" description="C2H2-type" evidence="12">
    <location>
        <begin position="134"/>
        <end position="161"/>
    </location>
</feature>
<feature type="region of interest" description="Disordered" evidence="11">
    <location>
        <begin position="86"/>
        <end position="127"/>
    </location>
</feature>
<keyword evidence="3" id="KW-0677">Repeat</keyword>
<dbReference type="AlphaFoldDB" id="A0A3Q3G8E6"/>
<keyword evidence="9" id="KW-0539">Nucleus</keyword>
<dbReference type="PROSITE" id="PS00028">
    <property type="entry name" value="ZINC_FINGER_C2H2_1"/>
    <property type="match status" value="5"/>
</dbReference>
<evidence type="ECO:0000256" key="4">
    <source>
        <dbReference type="ARBA" id="ARBA00022771"/>
    </source>
</evidence>
<dbReference type="GO" id="GO:0008270">
    <property type="term" value="F:zinc ion binding"/>
    <property type="evidence" value="ECO:0007669"/>
    <property type="project" value="UniProtKB-KW"/>
</dbReference>
<feature type="region of interest" description="Disordered" evidence="11">
    <location>
        <begin position="350"/>
        <end position="371"/>
    </location>
</feature>
<evidence type="ECO:0000256" key="2">
    <source>
        <dbReference type="ARBA" id="ARBA00022723"/>
    </source>
</evidence>
<dbReference type="PROSITE" id="PS50157">
    <property type="entry name" value="ZINC_FINGER_C2H2_2"/>
    <property type="match status" value="5"/>
</dbReference>
<keyword evidence="2" id="KW-0479">Metal-binding</keyword>
<dbReference type="Ensembl" id="ENSLBET00000030840.1">
    <property type="protein sequence ID" value="ENSLBEP00000029441.1"/>
    <property type="gene ID" value="ENSLBEG00000022301.1"/>
</dbReference>
<evidence type="ECO:0000256" key="6">
    <source>
        <dbReference type="ARBA" id="ARBA00023015"/>
    </source>
</evidence>
<dbReference type="Pfam" id="PF00096">
    <property type="entry name" value="zf-C2H2"/>
    <property type="match status" value="5"/>
</dbReference>
<dbReference type="Gene3D" id="3.30.160.60">
    <property type="entry name" value="Classic Zinc Finger"/>
    <property type="match status" value="5"/>
</dbReference>
<evidence type="ECO:0000256" key="10">
    <source>
        <dbReference type="PROSITE-ProRule" id="PRU00042"/>
    </source>
</evidence>
<dbReference type="SMART" id="SM00355">
    <property type="entry name" value="ZnF_C2H2"/>
    <property type="match status" value="5"/>
</dbReference>
<evidence type="ECO:0000256" key="7">
    <source>
        <dbReference type="ARBA" id="ARBA00023125"/>
    </source>
</evidence>
<keyword evidence="8" id="KW-0804">Transcription</keyword>
<feature type="domain" description="C2H2-type" evidence="12">
    <location>
        <begin position="284"/>
        <end position="311"/>
    </location>
</feature>
<dbReference type="GO" id="GO:0000981">
    <property type="term" value="F:DNA-binding transcription factor activity, RNA polymerase II-specific"/>
    <property type="evidence" value="ECO:0007669"/>
    <property type="project" value="TreeGrafter"/>
</dbReference>
<feature type="compositionally biased region" description="Acidic residues" evidence="11">
    <location>
        <begin position="94"/>
        <end position="107"/>
    </location>
</feature>
<protein>
    <submittedName>
        <fullName evidence="13">Zinc finger protein 436-like</fullName>
    </submittedName>
</protein>
<feature type="region of interest" description="Disordered" evidence="11">
    <location>
        <begin position="153"/>
        <end position="177"/>
    </location>
</feature>
<dbReference type="PANTHER" id="PTHR24394:SF29">
    <property type="entry name" value="MYONEURIN"/>
    <property type="match status" value="1"/>
</dbReference>
<keyword evidence="7" id="KW-0238">DNA-binding</keyword>
<feature type="domain" description="C2H2-type" evidence="12">
    <location>
        <begin position="380"/>
        <end position="402"/>
    </location>
</feature>
<dbReference type="STRING" id="56723.ENSLBEP00000029441"/>
<feature type="compositionally biased region" description="Gly residues" evidence="11">
    <location>
        <begin position="455"/>
        <end position="465"/>
    </location>
</feature>
<keyword evidence="14" id="KW-1185">Reference proteome</keyword>
<dbReference type="OrthoDB" id="1405595at2759"/>
<feature type="compositionally biased region" description="Basic residues" evidence="11">
    <location>
        <begin position="350"/>
        <end position="359"/>
    </location>
</feature>
<evidence type="ECO:0000259" key="12">
    <source>
        <dbReference type="PROSITE" id="PS50157"/>
    </source>
</evidence>
<feature type="domain" description="C2H2-type" evidence="12">
    <location>
        <begin position="180"/>
        <end position="207"/>
    </location>
</feature>
<dbReference type="GO" id="GO:0005634">
    <property type="term" value="C:nucleus"/>
    <property type="evidence" value="ECO:0007669"/>
    <property type="project" value="UniProtKB-SubCell"/>
</dbReference>
<dbReference type="FunFam" id="3.30.160.60:FF:000325">
    <property type="entry name" value="ZFP90 zinc finger protein"/>
    <property type="match status" value="1"/>
</dbReference>
<evidence type="ECO:0000256" key="9">
    <source>
        <dbReference type="ARBA" id="ARBA00023242"/>
    </source>
</evidence>
<comment type="subcellular location">
    <subcellularLocation>
        <location evidence="1">Nucleus</location>
    </subcellularLocation>
</comment>
<dbReference type="InParanoid" id="A0A3Q3G8E6"/>
<name>A0A3Q3G8E6_9LABR</name>
<sequence length="485" mass="53717">MEDSETELVVSESDALGADFITVELDTQPIEYVVKWAEVGSKFTISCVKKDSDDPSDLTAEHLKIETDEAFFAPYEEVYPCEVTEQSVEIKTDSDEDEEDTEEEQEVLVEAGSSRLDGELDSDQADFEPDERQYRCSYCGKCYSHASSLYRHQQTHTGKSTGPAPPTKRALEPTHQDSRYTCPHCGMSFKGSRMLGSHLRLHGKRRIHPCNICGKEFNHSSSLSRHRLIHKKGKGLPKDVSIGPNMASLRHSMKAGVRKTKRQHQRQQHVATAIIQSQGGDKFYACPQCDMSFRTSTQLSKHQVTHVKELLDNYTPGKENLGESSSDLKIRLKLCSRDKPNFYTLCKKNRRRRGGRASKRGPAISEGEERVVGGGGTGRHCCSQCGKRFSHASSLARHHQTHRVDGIGGGKLQQHHKQLQVKSGLPTAKTKTYTCAACNKTFMHSSSFSPPQEGSSGGRAEGSGCGCKAPEESGLRRDCSAGVRL</sequence>
<evidence type="ECO:0000256" key="11">
    <source>
        <dbReference type="SAM" id="MobiDB-lite"/>
    </source>
</evidence>
<accession>A0A3Q3G8E6</accession>
<dbReference type="GO" id="GO:0003677">
    <property type="term" value="F:DNA binding"/>
    <property type="evidence" value="ECO:0007669"/>
    <property type="project" value="UniProtKB-KW"/>
</dbReference>
<dbReference type="InterPro" id="IPR036236">
    <property type="entry name" value="Znf_C2H2_sf"/>
</dbReference>
<dbReference type="Proteomes" id="UP000261660">
    <property type="component" value="Unplaced"/>
</dbReference>
<reference evidence="13" key="2">
    <citation type="submission" date="2025-09" db="UniProtKB">
        <authorList>
            <consortium name="Ensembl"/>
        </authorList>
    </citation>
    <scope>IDENTIFICATION</scope>
</reference>
<evidence type="ECO:0000256" key="1">
    <source>
        <dbReference type="ARBA" id="ARBA00004123"/>
    </source>
</evidence>
<dbReference type="GeneTree" id="ENSGT00940000162367"/>
<proteinExistence type="predicted"/>
<reference evidence="13" key="1">
    <citation type="submission" date="2025-08" db="UniProtKB">
        <authorList>
            <consortium name="Ensembl"/>
        </authorList>
    </citation>
    <scope>IDENTIFICATION</scope>
</reference>
<dbReference type="FunFam" id="3.30.160.60:FF:000100">
    <property type="entry name" value="Zinc finger 45-like"/>
    <property type="match status" value="1"/>
</dbReference>
<keyword evidence="6" id="KW-0805">Transcription regulation</keyword>